<name>A0A0H4X3J4_9BACT</name>
<evidence type="ECO:0000313" key="2">
    <source>
        <dbReference type="Proteomes" id="UP000009026"/>
    </source>
</evidence>
<evidence type="ECO:0000313" key="1">
    <source>
        <dbReference type="EMBL" id="AKQ68215.1"/>
    </source>
</evidence>
<sequence>MTFGIVKRTEDDLTQRLATESVFISGLRQRSGKGLAGLTIEDCP</sequence>
<keyword evidence="2" id="KW-1185">Reference proteome</keyword>
<proteinExistence type="predicted"/>
<dbReference type="KEGG" id="mym:A176_005127"/>
<dbReference type="Proteomes" id="UP000009026">
    <property type="component" value="Chromosome"/>
</dbReference>
<protein>
    <submittedName>
        <fullName evidence="1">Uncharacterized protein</fullName>
    </submittedName>
</protein>
<dbReference type="RefSeq" id="WP_002634528.1">
    <property type="nucleotide sequence ID" value="NZ_CP012109.1"/>
</dbReference>
<accession>A0A0H4X3J4</accession>
<organism evidence="1 2">
    <name type="scientific">Pseudomyxococcus hansupus</name>
    <dbReference type="NCBI Taxonomy" id="1297742"/>
    <lineage>
        <taxon>Bacteria</taxon>
        <taxon>Pseudomonadati</taxon>
        <taxon>Myxococcota</taxon>
        <taxon>Myxococcia</taxon>
        <taxon>Myxococcales</taxon>
        <taxon>Cystobacterineae</taxon>
        <taxon>Myxococcaceae</taxon>
        <taxon>Pseudomyxococcus</taxon>
    </lineage>
</organism>
<reference evidence="1 2" key="1">
    <citation type="journal article" date="2016" name="PLoS ONE">
        <title>Complete Genome Sequence and Comparative Genomics of a Novel Myxobacterium Myxococcus hansupus.</title>
        <authorList>
            <person name="Sharma G."/>
            <person name="Narwani T."/>
            <person name="Subramanian S."/>
        </authorList>
    </citation>
    <scope>NUCLEOTIDE SEQUENCE [LARGE SCALE GENOMIC DNA]</scope>
    <source>
        <strain evidence="2">mixupus</strain>
    </source>
</reference>
<gene>
    <name evidence="1" type="ORF">A176_005127</name>
</gene>
<dbReference type="AlphaFoldDB" id="A0A0H4X3J4"/>
<dbReference type="EMBL" id="CP012109">
    <property type="protein sequence ID" value="AKQ68215.1"/>
    <property type="molecule type" value="Genomic_DNA"/>
</dbReference>
<dbReference type="PATRIC" id="fig|1297742.4.peg.5199"/>